<protein>
    <submittedName>
        <fullName evidence="2">Uncharacterized protein</fullName>
    </submittedName>
</protein>
<organism evidence="2 3">
    <name type="scientific">Selenomonas ruminantium</name>
    <dbReference type="NCBI Taxonomy" id="971"/>
    <lineage>
        <taxon>Bacteria</taxon>
        <taxon>Bacillati</taxon>
        <taxon>Bacillota</taxon>
        <taxon>Negativicutes</taxon>
        <taxon>Selenomonadales</taxon>
        <taxon>Selenomonadaceae</taxon>
        <taxon>Selenomonas</taxon>
    </lineage>
</organism>
<name>A0A1I3CAA9_SELRU</name>
<evidence type="ECO:0000313" key="2">
    <source>
        <dbReference type="EMBL" id="SFH71256.1"/>
    </source>
</evidence>
<gene>
    <name evidence="2" type="ORF">SAMN04487861_1031</name>
</gene>
<proteinExistence type="predicted"/>
<keyword evidence="1" id="KW-0812">Transmembrane</keyword>
<feature type="non-terminal residue" evidence="2">
    <location>
        <position position="114"/>
    </location>
</feature>
<dbReference type="Proteomes" id="UP000183639">
    <property type="component" value="Unassembled WGS sequence"/>
</dbReference>
<feature type="transmembrane region" description="Helical" evidence="1">
    <location>
        <begin position="44"/>
        <end position="65"/>
    </location>
</feature>
<evidence type="ECO:0000256" key="1">
    <source>
        <dbReference type="SAM" id="Phobius"/>
    </source>
</evidence>
<accession>A0A1I3CAA9</accession>
<keyword evidence="1" id="KW-0472">Membrane</keyword>
<dbReference type="AlphaFoldDB" id="A0A1I3CAA9"/>
<keyword evidence="1" id="KW-1133">Transmembrane helix</keyword>
<feature type="transmembrane region" description="Helical" evidence="1">
    <location>
        <begin position="77"/>
        <end position="98"/>
    </location>
</feature>
<sequence length="114" mass="12777">MYTRKFPKSRKLILFLGDVALIIAAYIIATSIALDRDIIVSNMYLYSGMLPIILIISSLLLNINGLYSIGRKRFAEIILSTAVATLCTFILVTALSFFMHEFSYSRMVIAICSI</sequence>
<evidence type="ECO:0000313" key="3">
    <source>
        <dbReference type="Proteomes" id="UP000183639"/>
    </source>
</evidence>
<dbReference type="EMBL" id="FOQK01000003">
    <property type="protein sequence ID" value="SFH71256.1"/>
    <property type="molecule type" value="Genomic_DNA"/>
</dbReference>
<feature type="transmembrane region" description="Helical" evidence="1">
    <location>
        <begin position="12"/>
        <end position="32"/>
    </location>
</feature>
<reference evidence="2 3" key="1">
    <citation type="submission" date="2016-10" db="EMBL/GenBank/DDBJ databases">
        <authorList>
            <person name="de Groot N.N."/>
        </authorList>
    </citation>
    <scope>NUCLEOTIDE SEQUENCE [LARGE SCALE GENOMIC DNA]</scope>
    <source>
        <strain evidence="2 3">Z108</strain>
    </source>
</reference>